<evidence type="ECO:0000256" key="10">
    <source>
        <dbReference type="ARBA" id="ARBA00023209"/>
    </source>
</evidence>
<dbReference type="RefSeq" id="WP_042234107.1">
    <property type="nucleotide sequence ID" value="NZ_CP026520.1"/>
</dbReference>
<evidence type="ECO:0000313" key="17">
    <source>
        <dbReference type="Proteomes" id="UP000288943"/>
    </source>
</evidence>
<keyword evidence="9 12" id="KW-0472">Membrane</keyword>
<evidence type="ECO:0000256" key="1">
    <source>
        <dbReference type="ARBA" id="ARBA00004651"/>
    </source>
</evidence>
<dbReference type="EMBL" id="JAMDMJ010000035">
    <property type="protein sequence ID" value="MCY9598840.1"/>
    <property type="molecule type" value="Genomic_DNA"/>
</dbReference>
<dbReference type="InterPro" id="IPR022924">
    <property type="entry name" value="Cardiolipin_synthase"/>
</dbReference>
<dbReference type="InterPro" id="IPR030874">
    <property type="entry name" value="Cardiolipin_synth_Firmi"/>
</dbReference>
<dbReference type="GO" id="GO:0008808">
    <property type="term" value="F:cardiolipin synthase activity"/>
    <property type="evidence" value="ECO:0007669"/>
    <property type="project" value="UniProtKB-UniRule"/>
</dbReference>
<dbReference type="AlphaFoldDB" id="A0A410WRI6"/>
<comment type="catalytic activity">
    <reaction evidence="12">
        <text>2 a 1,2-diacyl-sn-glycero-3-phospho-(1'-sn-glycerol) = a cardiolipin + glycerol</text>
        <dbReference type="Rhea" id="RHEA:31451"/>
        <dbReference type="ChEBI" id="CHEBI:17754"/>
        <dbReference type="ChEBI" id="CHEBI:62237"/>
        <dbReference type="ChEBI" id="CHEBI:64716"/>
    </reaction>
</comment>
<evidence type="ECO:0000256" key="2">
    <source>
        <dbReference type="ARBA" id="ARBA00022475"/>
    </source>
</evidence>
<dbReference type="SMART" id="SM00155">
    <property type="entry name" value="PLDc"/>
    <property type="match status" value="2"/>
</dbReference>
<name>A0A410WRI6_9BACL</name>
<dbReference type="PANTHER" id="PTHR21248:SF20">
    <property type="entry name" value="CARDIOLIPIN SYNTHASE YWIE-RELATED"/>
    <property type="match status" value="1"/>
</dbReference>
<keyword evidence="5 12" id="KW-0812">Transmembrane</keyword>
<evidence type="ECO:0000259" key="14">
    <source>
        <dbReference type="PROSITE" id="PS50035"/>
    </source>
</evidence>
<dbReference type="CDD" id="cd09110">
    <property type="entry name" value="PLDc_CLS_1"/>
    <property type="match status" value="1"/>
</dbReference>
<keyword evidence="7 12" id="KW-1133">Transmembrane helix</keyword>
<dbReference type="Pfam" id="PF13396">
    <property type="entry name" value="PLDc_N"/>
    <property type="match status" value="1"/>
</dbReference>
<evidence type="ECO:0000313" key="16">
    <source>
        <dbReference type="EMBL" id="QAV17046.1"/>
    </source>
</evidence>
<comment type="similarity">
    <text evidence="12">Belongs to the phospholipase D family. Cardiolipin synthase subfamily.</text>
</comment>
<protein>
    <recommendedName>
        <fullName evidence="12 13">Cardiolipin synthase</fullName>
        <shortName evidence="12">CL synthase</shortName>
        <ecNumber evidence="12 13">2.7.8.-</ecNumber>
    </recommendedName>
</protein>
<dbReference type="Proteomes" id="UP000288943">
    <property type="component" value="Chromosome"/>
</dbReference>
<evidence type="ECO:0000256" key="7">
    <source>
        <dbReference type="ARBA" id="ARBA00022989"/>
    </source>
</evidence>
<evidence type="ECO:0000256" key="5">
    <source>
        <dbReference type="ARBA" id="ARBA00022692"/>
    </source>
</evidence>
<evidence type="ECO:0000256" key="3">
    <source>
        <dbReference type="ARBA" id="ARBA00022516"/>
    </source>
</evidence>
<gene>
    <name evidence="16" type="primary">cls</name>
    <name evidence="15" type="ORF">M5X16_24080</name>
    <name evidence="16" type="ORF">PC41400_04845</name>
</gene>
<dbReference type="GO" id="GO:0005886">
    <property type="term" value="C:plasma membrane"/>
    <property type="evidence" value="ECO:0007669"/>
    <property type="project" value="UniProtKB-SubCell"/>
</dbReference>
<keyword evidence="2 12" id="KW-1003">Cell membrane</keyword>
<comment type="subcellular location">
    <subcellularLocation>
        <location evidence="1 12">Cell membrane</location>
        <topology evidence="1 12">Multi-pass membrane protein</topology>
    </subcellularLocation>
</comment>
<dbReference type="Gene3D" id="3.30.870.10">
    <property type="entry name" value="Endonuclease Chain A"/>
    <property type="match status" value="2"/>
</dbReference>
<evidence type="ECO:0000256" key="13">
    <source>
        <dbReference type="NCBIfam" id="TIGR04265"/>
    </source>
</evidence>
<feature type="active site" evidence="12">
    <location>
        <position position="394"/>
    </location>
</feature>
<keyword evidence="10 12" id="KW-0594">Phospholipid biosynthesis</keyword>
<dbReference type="GeneID" id="95374139"/>
<comment type="caution">
    <text evidence="12">Lacks conserved residue(s) required for the propagation of feature annotation.</text>
</comment>
<dbReference type="CDD" id="cd09112">
    <property type="entry name" value="PLDc_CLS_2"/>
    <property type="match status" value="1"/>
</dbReference>
<dbReference type="KEGG" id="pchi:PC41400_04845"/>
<evidence type="ECO:0000256" key="11">
    <source>
        <dbReference type="ARBA" id="ARBA00023264"/>
    </source>
</evidence>
<feature type="active site" evidence="12">
    <location>
        <position position="220"/>
    </location>
</feature>
<dbReference type="PANTHER" id="PTHR21248">
    <property type="entry name" value="CARDIOLIPIN SYNTHASE"/>
    <property type="match status" value="1"/>
</dbReference>
<evidence type="ECO:0000313" key="18">
    <source>
        <dbReference type="Proteomes" id="UP001527202"/>
    </source>
</evidence>
<keyword evidence="18" id="KW-1185">Reference proteome</keyword>
<dbReference type="PROSITE" id="PS50035">
    <property type="entry name" value="PLD"/>
    <property type="match status" value="2"/>
</dbReference>
<dbReference type="Pfam" id="PF13091">
    <property type="entry name" value="PLDc_2"/>
    <property type="match status" value="2"/>
</dbReference>
<evidence type="ECO:0000256" key="12">
    <source>
        <dbReference type="HAMAP-Rule" id="MF_01916"/>
    </source>
</evidence>
<dbReference type="InterPro" id="IPR027379">
    <property type="entry name" value="CLS_N"/>
</dbReference>
<comment type="function">
    <text evidence="12">Catalyzes the reversible phosphatidyl group transfer from one phosphatidylglycerol molecule to another to form cardiolipin (CL) (diphosphatidylglycerol) and glycerol.</text>
</comment>
<feature type="domain" description="PLD phosphodiesterase" evidence="14">
    <location>
        <begin position="213"/>
        <end position="240"/>
    </location>
</feature>
<keyword evidence="8 12" id="KW-0443">Lipid metabolism</keyword>
<feature type="active site" evidence="12">
    <location>
        <position position="218"/>
    </location>
</feature>
<dbReference type="HAMAP" id="MF_01916">
    <property type="entry name" value="Cardiolipin_synth_Cls"/>
    <property type="match status" value="1"/>
</dbReference>
<evidence type="ECO:0000256" key="4">
    <source>
        <dbReference type="ARBA" id="ARBA00022679"/>
    </source>
</evidence>
<keyword evidence="3 12" id="KW-0444">Lipid biosynthesis</keyword>
<proteinExistence type="inferred from homology"/>
<accession>A0A410WRI6</accession>
<evidence type="ECO:0000256" key="8">
    <source>
        <dbReference type="ARBA" id="ARBA00023098"/>
    </source>
</evidence>
<feature type="transmembrane region" description="Helical" evidence="12">
    <location>
        <begin position="30"/>
        <end position="51"/>
    </location>
</feature>
<dbReference type="FunFam" id="3.30.870.10:FF:000014">
    <property type="entry name" value="Cardiolipin synthase"/>
    <property type="match status" value="1"/>
</dbReference>
<feature type="active site" evidence="12">
    <location>
        <position position="225"/>
    </location>
</feature>
<keyword evidence="4 12" id="KW-0808">Transferase</keyword>
<keyword evidence="6" id="KW-0677">Repeat</keyword>
<dbReference type="SUPFAM" id="SSF56024">
    <property type="entry name" value="Phospholipase D/nuclease"/>
    <property type="match status" value="2"/>
</dbReference>
<evidence type="ECO:0000313" key="15">
    <source>
        <dbReference type="EMBL" id="MCY9598840.1"/>
    </source>
</evidence>
<feature type="active site" evidence="12">
    <location>
        <position position="401"/>
    </location>
</feature>
<reference evidence="16 17" key="1">
    <citation type="submission" date="2018-01" db="EMBL/GenBank/DDBJ databases">
        <title>The whole genome sequencing and assembly of Paenibacillus chitinolyticus KCCM 41400 strain.</title>
        <authorList>
            <person name="Kim J.-Y."/>
            <person name="Park M.-K."/>
            <person name="Lee Y.-J."/>
            <person name="Yi H."/>
            <person name="Bahn Y.-S."/>
            <person name="Kim J.F."/>
            <person name="Lee D.-W."/>
        </authorList>
    </citation>
    <scope>NUCLEOTIDE SEQUENCE [LARGE SCALE GENOMIC DNA]</scope>
    <source>
        <strain evidence="16 17">KCCM 41400</strain>
    </source>
</reference>
<dbReference type="OrthoDB" id="9762009at2"/>
<dbReference type="InterPro" id="IPR025202">
    <property type="entry name" value="PLD-like_dom"/>
</dbReference>
<dbReference type="Proteomes" id="UP001527202">
    <property type="component" value="Unassembled WGS sequence"/>
</dbReference>
<dbReference type="GO" id="GO:0032049">
    <property type="term" value="P:cardiolipin biosynthetic process"/>
    <property type="evidence" value="ECO:0007669"/>
    <property type="project" value="UniProtKB-UniRule"/>
</dbReference>
<organism evidence="16 17">
    <name type="scientific">Paenibacillus chitinolyticus</name>
    <dbReference type="NCBI Taxonomy" id="79263"/>
    <lineage>
        <taxon>Bacteria</taxon>
        <taxon>Bacillati</taxon>
        <taxon>Bacillota</taxon>
        <taxon>Bacilli</taxon>
        <taxon>Bacillales</taxon>
        <taxon>Paenibacillaceae</taxon>
        <taxon>Paenibacillus</taxon>
    </lineage>
</organism>
<dbReference type="EMBL" id="CP026520">
    <property type="protein sequence ID" value="QAV17046.1"/>
    <property type="molecule type" value="Genomic_DNA"/>
</dbReference>
<keyword evidence="11 12" id="KW-1208">Phospholipid metabolism</keyword>
<dbReference type="InterPro" id="IPR001736">
    <property type="entry name" value="PLipase_D/transphosphatidylase"/>
</dbReference>
<evidence type="ECO:0000256" key="9">
    <source>
        <dbReference type="ARBA" id="ARBA00023136"/>
    </source>
</evidence>
<sequence length="476" mass="55279">MLWLVIALLLFIFQIVTIVVVEFRNPTKTVAWLMILFILPVIGFIMYYFLAKEYSQRRHVKRKNRRVLGEMQREMRRELENTKKGRDYPVPSIVKEPRLFGLLSNIPSSPITRNNEVEVLTNAEAAYEAMFEAMENAKHHIHFEFYIVRHDDTGKKFQELLIRKAREGVKVRVIYDGIGSYKLASSYIREFVEAGIDTYCFLPAFIAFFDKRMNYRNHRKIIVVDGTVGFVGGINIGDEYLGKHPVLGFWRDTHLKLVGDSVYYLQSTFLSDWEFVCRQKLVDTNFFPEHACEGQKPVQIVASGPDAHWDSILESYFGGITTAKKRIYITTPYFIPDASLIMGLKTAAISGVDVKIIFPQIPDSWIVHYASLSYIHELMQTGVRFYQYQPGFVHAKVTIIDDLFATVGTANMDMRSFYSNFELNAILYDKESIERLEHDFLEDLKNSKRIILSEFEKRSRFQRGKEVLGRLLSPLF</sequence>
<dbReference type="NCBIfam" id="TIGR04265">
    <property type="entry name" value="bac_cardiolipin"/>
    <property type="match status" value="1"/>
</dbReference>
<feature type="domain" description="PLD phosphodiesterase" evidence="14">
    <location>
        <begin position="389"/>
        <end position="416"/>
    </location>
</feature>
<dbReference type="EC" id="2.7.8.-" evidence="12 13"/>
<reference evidence="15 18" key="2">
    <citation type="submission" date="2022-05" db="EMBL/GenBank/DDBJ databases">
        <title>Genome Sequencing of Bee-Associated Microbes.</title>
        <authorList>
            <person name="Dunlap C."/>
        </authorList>
    </citation>
    <scope>NUCLEOTIDE SEQUENCE [LARGE SCALE GENOMIC DNA]</scope>
    <source>
        <strain evidence="15 18">NRRL B-23120</strain>
    </source>
</reference>
<feature type="active site" evidence="12">
    <location>
        <position position="396"/>
    </location>
</feature>
<evidence type="ECO:0000256" key="6">
    <source>
        <dbReference type="ARBA" id="ARBA00022737"/>
    </source>
</evidence>